<sequence length="940" mass="106270">MVDASIVLCTCSKCSEHSLLAPNSQRIRGRYISSRNQQRHCHEDKKNRISFPEPPSNNEAQIESDEATSSSDTSTESSTSSDGSKLPISDMTTMFLCWLHLEAGVGLNKCRIARDLVLKMMLKAQGTPSDQLGDSAIPKDTRTILKRSLNVKLEMLACCPSCYKLYHLPNFPSECNYRETPRSRPCGTQLFTMKNLFAGGSHQGKFRPQTFRLKVGQAPIIHRPICSFVTQKLGPWLKWFLNIPRVESAIEDWREEVLNSPDTVTVDIQQGSAWKTLSWNHNGQASNQLDLVFSLFIDWFNPQGNKLAGKQQSVGVILMNCMNLPPTMRSQLQYTFLAGLTPGPLAPSMTTITHLLKPLVDELLTLATPFTVSTHKYLAGRTVQIRLLPLTGDMGATHKVAGFASHSATKFCSWCHVLKDEKDDLKLGQPRSGAEVRRTSENWLSSKTLTARDAIVRQNGARYSELNRLPYRDPVQHVALGMMHNWMEGVLMHHFRERWGFQTLSFKEKRRRGGNQGPSAKRPRLDTQAEDETDEDNTSSDSDDFQLNQGATGGLFSTIQMDYFRGALANVVLPTVVGCIPSQLGKSHCGKLKASQWYVLFVYVIPLIISEMFVDQIENVRVHSNRWWIMENISSLIRCTHIINARQIRPQHAERFQKSYEKYNRSSMKIFEDIKINPNHHYALHVPEQLALWGPLGGVAEWSGERCIGKLRSLETNNRLGELEGSMVKRFCQIQRLEAREDLQMFLASDIPEDGQQKIHGRPVMVDDSLYERLLTHARTIDPVVGDYRHLPHPIGARILAPKVNVQATWNCKPKVRVSVLQPNNCVVIKENGRVRYGFVKEILVYEQPTRGRMAVCLVEKITNRYCKIVDGPSKTFRFWLYLMKAVLGTINPGDVEIVPAECIDTVAAYRILPEGTFRLEQGIILTPVNHLGSLEINLV</sequence>
<organism evidence="2 3">
    <name type="scientific">Puccinia sorghi</name>
    <dbReference type="NCBI Taxonomy" id="27349"/>
    <lineage>
        <taxon>Eukaryota</taxon>
        <taxon>Fungi</taxon>
        <taxon>Dikarya</taxon>
        <taxon>Basidiomycota</taxon>
        <taxon>Pucciniomycotina</taxon>
        <taxon>Pucciniomycetes</taxon>
        <taxon>Pucciniales</taxon>
        <taxon>Pucciniaceae</taxon>
        <taxon>Puccinia</taxon>
    </lineage>
</organism>
<feature type="region of interest" description="Disordered" evidence="1">
    <location>
        <begin position="509"/>
        <end position="546"/>
    </location>
</feature>
<reference evidence="2 3" key="1">
    <citation type="submission" date="2015-08" db="EMBL/GenBank/DDBJ databases">
        <title>Next Generation Sequencing and Analysis of the Genome of Puccinia sorghi L Schw, the Causal Agent of Maize Common Rust.</title>
        <authorList>
            <person name="Rochi L."/>
            <person name="Burguener G."/>
            <person name="Darino M."/>
            <person name="Turjanski A."/>
            <person name="Kreff E."/>
            <person name="Dieguez M.J."/>
            <person name="Sacco F."/>
        </authorList>
    </citation>
    <scope>NUCLEOTIDE SEQUENCE [LARGE SCALE GENOMIC DNA]</scope>
    <source>
        <strain evidence="2 3">RO10H11247</strain>
    </source>
</reference>
<comment type="caution">
    <text evidence="2">The sequence shown here is derived from an EMBL/GenBank/DDBJ whole genome shotgun (WGS) entry which is preliminary data.</text>
</comment>
<evidence type="ECO:0000256" key="1">
    <source>
        <dbReference type="SAM" id="MobiDB-lite"/>
    </source>
</evidence>
<dbReference type="PANTHER" id="PTHR46579:SF1">
    <property type="entry name" value="F5_8 TYPE C DOMAIN-CONTAINING PROTEIN"/>
    <property type="match status" value="1"/>
</dbReference>
<feature type="compositionally biased region" description="Acidic residues" evidence="1">
    <location>
        <begin position="528"/>
        <end position="544"/>
    </location>
</feature>
<keyword evidence="3" id="KW-1185">Reference proteome</keyword>
<name>A0A0L6VJX1_9BASI</name>
<dbReference type="InterPro" id="IPR004242">
    <property type="entry name" value="Transposase_21"/>
</dbReference>
<dbReference type="PANTHER" id="PTHR46579">
    <property type="entry name" value="F5/8 TYPE C DOMAIN-CONTAINING PROTEIN-RELATED"/>
    <property type="match status" value="1"/>
</dbReference>
<dbReference type="VEuPathDB" id="FungiDB:VP01_1494g2"/>
<feature type="compositionally biased region" description="Low complexity" evidence="1">
    <location>
        <begin position="67"/>
        <end position="84"/>
    </location>
</feature>
<accession>A0A0L6VJX1</accession>
<dbReference type="EMBL" id="LAVV01005497">
    <property type="protein sequence ID" value="KNZ60832.1"/>
    <property type="molecule type" value="Genomic_DNA"/>
</dbReference>
<proteinExistence type="predicted"/>
<gene>
    <name evidence="2" type="ORF">VP01_1494g2</name>
</gene>
<protein>
    <submittedName>
        <fullName evidence="2">Uncharacterized protein</fullName>
    </submittedName>
</protein>
<dbReference type="Pfam" id="PF02992">
    <property type="entry name" value="Transposase_21"/>
    <property type="match status" value="1"/>
</dbReference>
<feature type="region of interest" description="Disordered" evidence="1">
    <location>
        <begin position="33"/>
        <end position="85"/>
    </location>
</feature>
<dbReference type="OrthoDB" id="3039677at2759"/>
<evidence type="ECO:0000313" key="3">
    <source>
        <dbReference type="Proteomes" id="UP000037035"/>
    </source>
</evidence>
<dbReference type="AlphaFoldDB" id="A0A0L6VJX1"/>
<dbReference type="STRING" id="27349.A0A0L6VJX1"/>
<evidence type="ECO:0000313" key="2">
    <source>
        <dbReference type="EMBL" id="KNZ60832.1"/>
    </source>
</evidence>
<dbReference type="Proteomes" id="UP000037035">
    <property type="component" value="Unassembled WGS sequence"/>
</dbReference>